<dbReference type="GO" id="GO:0005634">
    <property type="term" value="C:nucleus"/>
    <property type="evidence" value="ECO:0007669"/>
    <property type="project" value="TreeGrafter"/>
</dbReference>
<evidence type="ECO:0000259" key="3">
    <source>
        <dbReference type="PROSITE" id="PS50994"/>
    </source>
</evidence>
<evidence type="ECO:0000313" key="4">
    <source>
        <dbReference type="EMBL" id="KAF8791323.1"/>
    </source>
</evidence>
<dbReference type="InterPro" id="IPR041588">
    <property type="entry name" value="Integrase_H2C2"/>
</dbReference>
<dbReference type="SUPFAM" id="SSF53098">
    <property type="entry name" value="Ribonuclease H-like"/>
    <property type="match status" value="1"/>
</dbReference>
<comment type="similarity">
    <text evidence="1">Belongs to the LovG family.</text>
</comment>
<feature type="domain" description="Integrase catalytic" evidence="3">
    <location>
        <begin position="286"/>
        <end position="450"/>
    </location>
</feature>
<dbReference type="InterPro" id="IPR036397">
    <property type="entry name" value="RNaseH_sf"/>
</dbReference>
<comment type="caution">
    <text evidence="4">The sequence shown here is derived from an EMBL/GenBank/DDBJ whole genome shotgun (WGS) entry which is preliminary data.</text>
</comment>
<dbReference type="Pfam" id="PF03959">
    <property type="entry name" value="FSH1"/>
    <property type="match status" value="1"/>
</dbReference>
<dbReference type="InterPro" id="IPR001584">
    <property type="entry name" value="Integrase_cat-core"/>
</dbReference>
<dbReference type="PANTHER" id="PTHR48070">
    <property type="entry name" value="ESTERASE OVCA2"/>
    <property type="match status" value="1"/>
</dbReference>
<dbReference type="Gene3D" id="3.30.420.10">
    <property type="entry name" value="Ribonuclease H-like superfamily/Ribonuclease H"/>
    <property type="match status" value="1"/>
</dbReference>
<reference evidence="4" key="1">
    <citation type="journal article" date="2020" name="bioRxiv">
        <title>Chromosome-level reference genome of the European wasp spider Argiope bruennichi: a resource for studies on range expansion and evolutionary adaptation.</title>
        <authorList>
            <person name="Sheffer M.M."/>
            <person name="Hoppe A."/>
            <person name="Krehenwinkel H."/>
            <person name="Uhl G."/>
            <person name="Kuss A.W."/>
            <person name="Jensen L."/>
            <person name="Jensen C."/>
            <person name="Gillespie R.G."/>
            <person name="Hoff K.J."/>
            <person name="Prost S."/>
        </authorList>
    </citation>
    <scope>NUCLEOTIDE SEQUENCE</scope>
</reference>
<dbReference type="GO" id="GO:0016787">
    <property type="term" value="F:hydrolase activity"/>
    <property type="evidence" value="ECO:0007669"/>
    <property type="project" value="UniProtKB-KW"/>
</dbReference>
<dbReference type="FunFam" id="3.40.50.1820:FF:000073">
    <property type="entry name" value="esterase OVCA2 isoform X6"/>
    <property type="match status" value="1"/>
</dbReference>
<dbReference type="AlphaFoldDB" id="A0A8T0FRI7"/>
<dbReference type="GO" id="GO:0003676">
    <property type="term" value="F:nucleic acid binding"/>
    <property type="evidence" value="ECO:0007669"/>
    <property type="project" value="InterPro"/>
</dbReference>
<dbReference type="GO" id="GO:0015074">
    <property type="term" value="P:DNA integration"/>
    <property type="evidence" value="ECO:0007669"/>
    <property type="project" value="InterPro"/>
</dbReference>
<dbReference type="PANTHER" id="PTHR48070:SF6">
    <property type="entry name" value="ESTERASE OVCA2"/>
    <property type="match status" value="1"/>
</dbReference>
<dbReference type="SUPFAM" id="SSF53474">
    <property type="entry name" value="alpha/beta-Hydrolases"/>
    <property type="match status" value="1"/>
</dbReference>
<reference evidence="4" key="2">
    <citation type="submission" date="2020-06" db="EMBL/GenBank/DDBJ databases">
        <authorList>
            <person name="Sheffer M."/>
        </authorList>
    </citation>
    <scope>NUCLEOTIDE SEQUENCE</scope>
</reference>
<evidence type="ECO:0000256" key="1">
    <source>
        <dbReference type="ARBA" id="ARBA00005863"/>
    </source>
</evidence>
<keyword evidence="2" id="KW-0378">Hydrolase</keyword>
<dbReference type="InterPro" id="IPR005645">
    <property type="entry name" value="FSH-like_dom"/>
</dbReference>
<keyword evidence="5" id="KW-1185">Reference proteome</keyword>
<evidence type="ECO:0000313" key="5">
    <source>
        <dbReference type="Proteomes" id="UP000807504"/>
    </source>
</evidence>
<dbReference type="PROSITE" id="PS50994">
    <property type="entry name" value="INTEGRASE"/>
    <property type="match status" value="1"/>
</dbReference>
<dbReference type="Pfam" id="PF17921">
    <property type="entry name" value="Integrase_H2C2"/>
    <property type="match status" value="2"/>
</dbReference>
<proteinExistence type="inferred from homology"/>
<sequence length="667" mass="76272">MAAPKKLKILCLHGYRQDAESFKDKIGGFRKTIKSTAELVFVDAPHEIPSESCVSAIEEGATELRGGRSWWFCDNTKDFSSKTSCNDVEGFEESVNTIAEAFKSQGPFDGILGFSQGGALAALICALKEHEEFEYDFHFVVIIAGFRSIAKCHEYLYSKPINKESLHIIGENDACISKDRSEELIPLFKSSSVVYHDGGHFIPSKSSVKAEYLPFFKNMRNKEFETLHQLHHPGVKASVDLIRKRFIWKDLRRDVTMWTRACLDCQRSKVHRHTKSSLGTFSTSICNVFPLKLHYIRSSSTCNGYQYLLTVVDRFSRWPEAFPMTDQKTEAVAKTLFDSWISRFGVSEFITTDQGRNFDGHHFEEFTQFPGTYRTRTTAYHPQANGVVNKFHRQLKAAIMFQATEKWTEVLPAILFGIRASYKENISASLAKMIFCSSLRLPGQCFREERPSVTKEDFLRQFRDRSQSKISVHLEFIAQLSTDICYVSEKSKSVAHSLSKVSTIEVPNSIDYQGMAHSQAKDKELNFLKCDPKFEFKLLQTEPISPKLYCDISTGTLRRYVLLCFCESVFRTLHQLHHPGVKASVDVIRKRSIWKDLRRNFTKWIRACLDDQRSKVHRHTKCSLGAFSTSIRNVFPLKLQHTRCSSTCNGYLLTAVDGSPDDLKHFL</sequence>
<accession>A0A8T0FRI7</accession>
<dbReference type="InterPro" id="IPR050593">
    <property type="entry name" value="LovG"/>
</dbReference>
<dbReference type="GO" id="GO:0032526">
    <property type="term" value="P:response to retinoic acid"/>
    <property type="evidence" value="ECO:0007669"/>
    <property type="project" value="TreeGrafter"/>
</dbReference>
<dbReference type="InterPro" id="IPR012337">
    <property type="entry name" value="RNaseH-like_sf"/>
</dbReference>
<protein>
    <submittedName>
        <fullName evidence="4">Esterase OVCA2 like protein</fullName>
    </submittedName>
</protein>
<dbReference type="Gene3D" id="3.40.50.1820">
    <property type="entry name" value="alpha/beta hydrolase"/>
    <property type="match status" value="1"/>
</dbReference>
<organism evidence="4 5">
    <name type="scientific">Argiope bruennichi</name>
    <name type="common">Wasp spider</name>
    <name type="synonym">Aranea bruennichi</name>
    <dbReference type="NCBI Taxonomy" id="94029"/>
    <lineage>
        <taxon>Eukaryota</taxon>
        <taxon>Metazoa</taxon>
        <taxon>Ecdysozoa</taxon>
        <taxon>Arthropoda</taxon>
        <taxon>Chelicerata</taxon>
        <taxon>Arachnida</taxon>
        <taxon>Araneae</taxon>
        <taxon>Araneomorphae</taxon>
        <taxon>Entelegynae</taxon>
        <taxon>Araneoidea</taxon>
        <taxon>Araneidae</taxon>
        <taxon>Argiope</taxon>
    </lineage>
</organism>
<dbReference type="GO" id="GO:0005737">
    <property type="term" value="C:cytoplasm"/>
    <property type="evidence" value="ECO:0007669"/>
    <property type="project" value="TreeGrafter"/>
</dbReference>
<name>A0A8T0FRI7_ARGBR</name>
<dbReference type="InterPro" id="IPR029058">
    <property type="entry name" value="AB_hydrolase_fold"/>
</dbReference>
<dbReference type="Proteomes" id="UP000807504">
    <property type="component" value="Unassembled WGS sequence"/>
</dbReference>
<dbReference type="EMBL" id="JABXBU010000011">
    <property type="protein sequence ID" value="KAF8791323.1"/>
    <property type="molecule type" value="Genomic_DNA"/>
</dbReference>
<evidence type="ECO:0000256" key="2">
    <source>
        <dbReference type="ARBA" id="ARBA00022801"/>
    </source>
</evidence>
<dbReference type="Pfam" id="PF00665">
    <property type="entry name" value="rve"/>
    <property type="match status" value="1"/>
</dbReference>
<gene>
    <name evidence="4" type="ORF">HNY73_006210</name>
</gene>